<dbReference type="PANTHER" id="PTHR31463:SF1">
    <property type="entry name" value="MACROPHAGE-EXPRESSED GENE 1 PROTEIN"/>
    <property type="match status" value="1"/>
</dbReference>
<accession>A0A6J8DRH9</accession>
<evidence type="ECO:0000256" key="2">
    <source>
        <dbReference type="SAM" id="SignalP"/>
    </source>
</evidence>
<keyword evidence="1" id="KW-1133">Transmembrane helix</keyword>
<dbReference type="SMART" id="SM00457">
    <property type="entry name" value="MACPF"/>
    <property type="match status" value="1"/>
</dbReference>
<gene>
    <name evidence="4" type="ORF">MCOR_43063</name>
</gene>
<sequence>MAGHSLALIAVVCVSMVAGARKSPEECLKTLPETKQLFEVLPGVGWDNLQNTEQYRVLDISYNECQTTADRKFLVPDGFTVEPVKTSEISIFADTFSTHNSFTSATAASVNKQFCASDSTLFEKSQISGSYSNDAQFSVNKQLETNSTLVRVTASFPRYRITIKEDAPLDPVFRKRLQKIAAMLDTNQDQMATFESELLTRDYGTHVLSDILVGGLLVKNDYIIRSSESTTVSASDRSSMNFQAGQSFNNFFFKKGAEGRSFTQNNSKSVSDTEKYMNSLQYSKVTTYGGPVFNMGQFRMEDWEKGLESNLVAIDRSGKSLFDFINPYTLPEMSPTTVFKVENLALLSASGYYKHNCVYGCTDPKAINFNSKANIDDGTCGLKSDSFSFGGFFQTCEEGDGHLCDHFSFVNPRTNQYSCPAGYRTNRLWKAKKSYGALCRDMKVKSLSCSFLNHKNINEYTEIEYSVYWCSPNVPQGKPPQSAGFLFGGMWNPSYQKNPVTGGNYCPCGFSEVTLGVDLNLCYGNDVSDNRLKAVTFGGLFSSMSGNPLAGPSPKNDSDNSNQFAEKCPKTFSKYLATVDENIDIYYCSVHRKDTVFETREPIRPPFMKRPLIKPYELTSAMVKMTNMEAATIKLISLKGSDSKLTAFEKADFKYQQLSNEVPDDQNNGGSKGQSSTTIIVVSTIAVGVVMLAAIVLTIYIKKRRGQNEEYTRLANNLPNN</sequence>
<keyword evidence="2" id="KW-0732">Signal</keyword>
<keyword evidence="1" id="KW-0472">Membrane</keyword>
<protein>
    <recommendedName>
        <fullName evidence="3">MACPF domain-containing protein</fullName>
    </recommendedName>
</protein>
<dbReference type="GO" id="GO:0002250">
    <property type="term" value="P:adaptive immune response"/>
    <property type="evidence" value="ECO:0007669"/>
    <property type="project" value="UniProtKB-KW"/>
</dbReference>
<evidence type="ECO:0000313" key="5">
    <source>
        <dbReference type="Proteomes" id="UP000507470"/>
    </source>
</evidence>
<dbReference type="InterPro" id="IPR039707">
    <property type="entry name" value="MPEG1"/>
</dbReference>
<feature type="signal peptide" evidence="2">
    <location>
        <begin position="1"/>
        <end position="22"/>
    </location>
</feature>
<evidence type="ECO:0000313" key="4">
    <source>
        <dbReference type="EMBL" id="CAC5409824.1"/>
    </source>
</evidence>
<dbReference type="GO" id="GO:0045087">
    <property type="term" value="P:innate immune response"/>
    <property type="evidence" value="ECO:0007669"/>
    <property type="project" value="UniProtKB-KW"/>
</dbReference>
<reference evidence="4 5" key="1">
    <citation type="submission" date="2020-06" db="EMBL/GenBank/DDBJ databases">
        <authorList>
            <person name="Li R."/>
            <person name="Bekaert M."/>
        </authorList>
    </citation>
    <scope>NUCLEOTIDE SEQUENCE [LARGE SCALE GENOMIC DNA]</scope>
    <source>
        <strain evidence="5">wild</strain>
    </source>
</reference>
<feature type="transmembrane region" description="Helical" evidence="1">
    <location>
        <begin position="679"/>
        <end position="701"/>
    </location>
</feature>
<dbReference type="PANTHER" id="PTHR31463">
    <property type="entry name" value="MACROPHAGE-EXPRESSED GENE 1 PROTEIN"/>
    <property type="match status" value="1"/>
</dbReference>
<dbReference type="GO" id="GO:0030670">
    <property type="term" value="C:phagocytic vesicle membrane"/>
    <property type="evidence" value="ECO:0007669"/>
    <property type="project" value="UniProtKB-SubCell"/>
</dbReference>
<dbReference type="Proteomes" id="UP000507470">
    <property type="component" value="Unassembled WGS sequence"/>
</dbReference>
<dbReference type="AlphaFoldDB" id="A0A6J8DRH9"/>
<dbReference type="PROSITE" id="PS51412">
    <property type="entry name" value="MACPF_2"/>
    <property type="match status" value="1"/>
</dbReference>
<dbReference type="EMBL" id="CACVKT020007648">
    <property type="protein sequence ID" value="CAC5409824.1"/>
    <property type="molecule type" value="Genomic_DNA"/>
</dbReference>
<proteinExistence type="predicted"/>
<keyword evidence="5" id="KW-1185">Reference proteome</keyword>
<keyword evidence="1" id="KW-0812">Transmembrane</keyword>
<dbReference type="InterPro" id="IPR020864">
    <property type="entry name" value="MACPF"/>
</dbReference>
<feature type="domain" description="MACPF" evidence="3">
    <location>
        <begin position="17"/>
        <end position="356"/>
    </location>
</feature>
<evidence type="ECO:0000259" key="3">
    <source>
        <dbReference type="PROSITE" id="PS51412"/>
    </source>
</evidence>
<name>A0A6J8DRH9_MYTCO</name>
<evidence type="ECO:0000256" key="1">
    <source>
        <dbReference type="SAM" id="Phobius"/>
    </source>
</evidence>
<dbReference type="OrthoDB" id="6053253at2759"/>
<organism evidence="4 5">
    <name type="scientific">Mytilus coruscus</name>
    <name type="common">Sea mussel</name>
    <dbReference type="NCBI Taxonomy" id="42192"/>
    <lineage>
        <taxon>Eukaryota</taxon>
        <taxon>Metazoa</taxon>
        <taxon>Spiralia</taxon>
        <taxon>Lophotrochozoa</taxon>
        <taxon>Mollusca</taxon>
        <taxon>Bivalvia</taxon>
        <taxon>Autobranchia</taxon>
        <taxon>Pteriomorphia</taxon>
        <taxon>Mytilida</taxon>
        <taxon>Mytiloidea</taxon>
        <taxon>Mytilidae</taxon>
        <taxon>Mytilinae</taxon>
        <taxon>Mytilus</taxon>
    </lineage>
</organism>
<dbReference type="Pfam" id="PF01823">
    <property type="entry name" value="MACPF"/>
    <property type="match status" value="1"/>
</dbReference>
<feature type="chain" id="PRO_5026978013" description="MACPF domain-containing protein" evidence="2">
    <location>
        <begin position="23"/>
        <end position="721"/>
    </location>
</feature>